<sequence>MIEEGNVYNEKIPQEEIEKVIDNAVNTEFVRKLIVSCLKEKPQSCTDIADKIEVPSALVLSHLSYLRRKNIIDVDRVKERVPYYKII</sequence>
<accession>X1IEP2</accession>
<comment type="caution">
    <text evidence="2">The sequence shown here is derived from an EMBL/GenBank/DDBJ whole genome shotgun (WGS) entry which is preliminary data.</text>
</comment>
<dbReference type="SUPFAM" id="SSF46785">
    <property type="entry name" value="Winged helix' DNA-binding domain"/>
    <property type="match status" value="1"/>
</dbReference>
<organism evidence="2">
    <name type="scientific">marine sediment metagenome</name>
    <dbReference type="NCBI Taxonomy" id="412755"/>
    <lineage>
        <taxon>unclassified sequences</taxon>
        <taxon>metagenomes</taxon>
        <taxon>ecological metagenomes</taxon>
    </lineage>
</organism>
<dbReference type="AlphaFoldDB" id="X1IEP2"/>
<proteinExistence type="predicted"/>
<name>X1IEP2_9ZZZZ</name>
<feature type="domain" description="HTH arsR-type" evidence="1">
    <location>
        <begin position="31"/>
        <end position="73"/>
    </location>
</feature>
<dbReference type="EMBL" id="BARU01023682">
    <property type="protein sequence ID" value="GAH56003.1"/>
    <property type="molecule type" value="Genomic_DNA"/>
</dbReference>
<dbReference type="Pfam" id="PF01022">
    <property type="entry name" value="HTH_5"/>
    <property type="match status" value="1"/>
</dbReference>
<protein>
    <recommendedName>
        <fullName evidence="1">HTH arsR-type domain-containing protein</fullName>
    </recommendedName>
</protein>
<dbReference type="GO" id="GO:0003700">
    <property type="term" value="F:DNA-binding transcription factor activity"/>
    <property type="evidence" value="ECO:0007669"/>
    <property type="project" value="InterPro"/>
</dbReference>
<dbReference type="InterPro" id="IPR011991">
    <property type="entry name" value="ArsR-like_HTH"/>
</dbReference>
<dbReference type="CDD" id="cd00090">
    <property type="entry name" value="HTH_ARSR"/>
    <property type="match status" value="1"/>
</dbReference>
<dbReference type="InterPro" id="IPR036388">
    <property type="entry name" value="WH-like_DNA-bd_sf"/>
</dbReference>
<evidence type="ECO:0000259" key="1">
    <source>
        <dbReference type="Pfam" id="PF01022"/>
    </source>
</evidence>
<dbReference type="Gene3D" id="1.10.10.10">
    <property type="entry name" value="Winged helix-like DNA-binding domain superfamily/Winged helix DNA-binding domain"/>
    <property type="match status" value="1"/>
</dbReference>
<evidence type="ECO:0000313" key="2">
    <source>
        <dbReference type="EMBL" id="GAH56003.1"/>
    </source>
</evidence>
<dbReference type="InterPro" id="IPR001845">
    <property type="entry name" value="HTH_ArsR_DNA-bd_dom"/>
</dbReference>
<dbReference type="InterPro" id="IPR036390">
    <property type="entry name" value="WH_DNA-bd_sf"/>
</dbReference>
<gene>
    <name evidence="2" type="ORF">S03H2_38416</name>
</gene>
<reference evidence="2" key="1">
    <citation type="journal article" date="2014" name="Front. Microbiol.">
        <title>High frequency of phylogenetically diverse reductive dehalogenase-homologous genes in deep subseafloor sedimentary metagenomes.</title>
        <authorList>
            <person name="Kawai M."/>
            <person name="Futagami T."/>
            <person name="Toyoda A."/>
            <person name="Takaki Y."/>
            <person name="Nishi S."/>
            <person name="Hori S."/>
            <person name="Arai W."/>
            <person name="Tsubouchi T."/>
            <person name="Morono Y."/>
            <person name="Uchiyama I."/>
            <person name="Ito T."/>
            <person name="Fujiyama A."/>
            <person name="Inagaki F."/>
            <person name="Takami H."/>
        </authorList>
    </citation>
    <scope>NUCLEOTIDE SEQUENCE</scope>
    <source>
        <strain evidence="2">Expedition CK06-06</strain>
    </source>
</reference>